<keyword evidence="2" id="KW-1185">Reference proteome</keyword>
<name>A0A662YYM7_ACIRT</name>
<evidence type="ECO:0000313" key="1">
    <source>
        <dbReference type="EMBL" id="RXN00944.1"/>
    </source>
</evidence>
<protein>
    <submittedName>
        <fullName evidence="1">Uncharacterized protein</fullName>
    </submittedName>
</protein>
<accession>A0A662YYM7</accession>
<evidence type="ECO:0000313" key="2">
    <source>
        <dbReference type="Proteomes" id="UP000289886"/>
    </source>
</evidence>
<dbReference type="Proteomes" id="UP000289886">
    <property type="component" value="Unassembled WGS sequence"/>
</dbReference>
<dbReference type="AlphaFoldDB" id="A0A662YYM7"/>
<sequence>MHFITEQGWTSCGEAVHRMHFIYRTRVDFMWRGCAPHAFHLQNKGGLHVERLCTACISSQNKGGLHVERLCTACISSTEQGWTSCGEAVHRMHFIYRTRVDFMWRGCAPHAFHLQNKGGLHVERLCTACISSTEQGWTSCGEAVHRMHFIYRTRVDFMWRGCAPHAFHLQNKGGLHVERLCTACISSTEQGWTSCGETVYRMHFIYRTRVDFMWRGCAPHAFQLTWQSIRATS</sequence>
<gene>
    <name evidence="1" type="ORF">EOD39_8310</name>
</gene>
<proteinExistence type="predicted"/>
<organism evidence="1 2">
    <name type="scientific">Acipenser ruthenus</name>
    <name type="common">Sterlet sturgeon</name>
    <dbReference type="NCBI Taxonomy" id="7906"/>
    <lineage>
        <taxon>Eukaryota</taxon>
        <taxon>Metazoa</taxon>
        <taxon>Chordata</taxon>
        <taxon>Craniata</taxon>
        <taxon>Vertebrata</taxon>
        <taxon>Euteleostomi</taxon>
        <taxon>Actinopterygii</taxon>
        <taxon>Chondrostei</taxon>
        <taxon>Acipenseriformes</taxon>
        <taxon>Acipenseridae</taxon>
        <taxon>Acipenser</taxon>
    </lineage>
</organism>
<comment type="caution">
    <text evidence="1">The sequence shown here is derived from an EMBL/GenBank/DDBJ whole genome shotgun (WGS) entry which is preliminary data.</text>
</comment>
<dbReference type="EMBL" id="SCEB01000107">
    <property type="protein sequence ID" value="RXN00944.1"/>
    <property type="molecule type" value="Genomic_DNA"/>
</dbReference>
<reference evidence="1 2" key="1">
    <citation type="submission" date="2019-01" db="EMBL/GenBank/DDBJ databases">
        <title>Draft Genome and Complete Hox-Cluster Characterization of the Sterlet Sturgeon (Acipenser ruthenus).</title>
        <authorList>
            <person name="Wei Q."/>
        </authorList>
    </citation>
    <scope>NUCLEOTIDE SEQUENCE [LARGE SCALE GENOMIC DNA]</scope>
    <source>
        <strain evidence="1">WHYD16114868_AA</strain>
        <tissue evidence="1">Blood</tissue>
    </source>
</reference>